<evidence type="ECO:0000313" key="2">
    <source>
        <dbReference type="Proteomes" id="UP001500483"/>
    </source>
</evidence>
<name>A0ABP6S2R6_9PSEU</name>
<comment type="caution">
    <text evidence="1">The sequence shown here is derived from an EMBL/GenBank/DDBJ whole genome shotgun (WGS) entry which is preliminary data.</text>
</comment>
<dbReference type="Gene3D" id="3.40.50.1820">
    <property type="entry name" value="alpha/beta hydrolase"/>
    <property type="match status" value="1"/>
</dbReference>
<sequence length="98" mass="11394">MPLQKLLDEISVYWFTRRRGVLGAPVLGGFRALPGRGHGAVRAVVYPRDITRPSRREAERRFTDLRWFEELPRGGHFAALEQPESFAEQVRGFFRLLR</sequence>
<reference evidence="2" key="1">
    <citation type="journal article" date="2019" name="Int. J. Syst. Evol. Microbiol.">
        <title>The Global Catalogue of Microorganisms (GCM) 10K type strain sequencing project: providing services to taxonomists for standard genome sequencing and annotation.</title>
        <authorList>
            <consortium name="The Broad Institute Genomics Platform"/>
            <consortium name="The Broad Institute Genome Sequencing Center for Infectious Disease"/>
            <person name="Wu L."/>
            <person name="Ma J."/>
        </authorList>
    </citation>
    <scope>NUCLEOTIDE SEQUENCE [LARGE SCALE GENOMIC DNA]</scope>
    <source>
        <strain evidence="2">JCM 9687</strain>
    </source>
</reference>
<keyword evidence="2" id="KW-1185">Reference proteome</keyword>
<dbReference type="SUPFAM" id="SSF53474">
    <property type="entry name" value="alpha/beta-Hydrolases"/>
    <property type="match status" value="1"/>
</dbReference>
<dbReference type="EMBL" id="BAAAYK010000043">
    <property type="protein sequence ID" value="GAA3366619.1"/>
    <property type="molecule type" value="Genomic_DNA"/>
</dbReference>
<dbReference type="InterPro" id="IPR029058">
    <property type="entry name" value="AB_hydrolase_fold"/>
</dbReference>
<evidence type="ECO:0000313" key="1">
    <source>
        <dbReference type="EMBL" id="GAA3366619.1"/>
    </source>
</evidence>
<accession>A0ABP6S2R6</accession>
<protein>
    <recommendedName>
        <fullName evidence="3">Epoxide hydrolase</fullName>
    </recommendedName>
</protein>
<gene>
    <name evidence="1" type="ORF">GCM10020366_70890</name>
</gene>
<dbReference type="RefSeq" id="WP_425565819.1">
    <property type="nucleotide sequence ID" value="NZ_BAAAYK010000043.1"/>
</dbReference>
<evidence type="ECO:0008006" key="3">
    <source>
        <dbReference type="Google" id="ProtNLM"/>
    </source>
</evidence>
<organism evidence="1 2">
    <name type="scientific">Saccharopolyspora gregorii</name>
    <dbReference type="NCBI Taxonomy" id="33914"/>
    <lineage>
        <taxon>Bacteria</taxon>
        <taxon>Bacillati</taxon>
        <taxon>Actinomycetota</taxon>
        <taxon>Actinomycetes</taxon>
        <taxon>Pseudonocardiales</taxon>
        <taxon>Pseudonocardiaceae</taxon>
        <taxon>Saccharopolyspora</taxon>
    </lineage>
</organism>
<dbReference type="Proteomes" id="UP001500483">
    <property type="component" value="Unassembled WGS sequence"/>
</dbReference>
<proteinExistence type="predicted"/>